<dbReference type="InterPro" id="IPR011022">
    <property type="entry name" value="Arrestin_C-like"/>
</dbReference>
<accession>A0A9N8ZVF0</accession>
<name>A0A9N8ZVF0_9GLOM</name>
<dbReference type="OrthoDB" id="4001642at2759"/>
<dbReference type="InterPro" id="IPR014752">
    <property type="entry name" value="Arrestin-like_C"/>
</dbReference>
<sequence length="329" mass="37340">MLRTVRKIYLRNIDVNASSPSQTPINPKNFIYFTFSGTTQTFQSGYLGITDSTIQGSLHIKSSLLEHPLLTKKILLTLTCTHAAHWSVGETHVRKCLKTLDLAQTLFTSNAHQVLNDCEFPFVFQLPSTAVGSFKTDACKISYQLEAKIYRKGIWYQIFPLKKSTYVPVFWHAFPTVGMYQPITQSNILNSKYQWSFYLSQTHITPNEEINARLNITILKPHVLIKSIEYGLKTYVHAKVHANKFLGKLYATKTKIESLNFINEHNLLIRVPENVISTTNGPFIRVEHKIKVKVVLSGTSNIRIEQPVIVSNAIPAELLHTGNLLLTKN</sequence>
<dbReference type="EMBL" id="CAJVPL010000543">
    <property type="protein sequence ID" value="CAG8508171.1"/>
    <property type="molecule type" value="Genomic_DNA"/>
</dbReference>
<dbReference type="GO" id="GO:0005737">
    <property type="term" value="C:cytoplasm"/>
    <property type="evidence" value="ECO:0007669"/>
    <property type="project" value="TreeGrafter"/>
</dbReference>
<dbReference type="Proteomes" id="UP000789831">
    <property type="component" value="Unassembled WGS sequence"/>
</dbReference>
<protein>
    <submittedName>
        <fullName evidence="3">1378_t:CDS:1</fullName>
    </submittedName>
</protein>
<dbReference type="InterPro" id="IPR050357">
    <property type="entry name" value="Arrestin_domain-protein"/>
</dbReference>
<dbReference type="PANTHER" id="PTHR11188:SF17">
    <property type="entry name" value="FI21816P1"/>
    <property type="match status" value="1"/>
</dbReference>
<feature type="domain" description="Arrestin C-terminal-like" evidence="2">
    <location>
        <begin position="194"/>
        <end position="310"/>
    </location>
</feature>
<comment type="caution">
    <text evidence="3">The sequence shown here is derived from an EMBL/GenBank/DDBJ whole genome shotgun (WGS) entry which is preliminary data.</text>
</comment>
<evidence type="ECO:0000313" key="3">
    <source>
        <dbReference type="EMBL" id="CAG8508171.1"/>
    </source>
</evidence>
<dbReference type="SUPFAM" id="SSF81296">
    <property type="entry name" value="E set domains"/>
    <property type="match status" value="1"/>
</dbReference>
<dbReference type="AlphaFoldDB" id="A0A9N8ZVF0"/>
<evidence type="ECO:0000313" key="4">
    <source>
        <dbReference type="Proteomes" id="UP000789831"/>
    </source>
</evidence>
<evidence type="ECO:0000259" key="1">
    <source>
        <dbReference type="Pfam" id="PF00339"/>
    </source>
</evidence>
<gene>
    <name evidence="3" type="ORF">AGERDE_LOCUS4601</name>
</gene>
<dbReference type="Gene3D" id="2.60.40.640">
    <property type="match status" value="2"/>
</dbReference>
<dbReference type="Pfam" id="PF00339">
    <property type="entry name" value="Arrestin_N"/>
    <property type="match status" value="1"/>
</dbReference>
<keyword evidence="4" id="KW-1185">Reference proteome</keyword>
<organism evidence="3 4">
    <name type="scientific">Ambispora gerdemannii</name>
    <dbReference type="NCBI Taxonomy" id="144530"/>
    <lineage>
        <taxon>Eukaryota</taxon>
        <taxon>Fungi</taxon>
        <taxon>Fungi incertae sedis</taxon>
        <taxon>Mucoromycota</taxon>
        <taxon>Glomeromycotina</taxon>
        <taxon>Glomeromycetes</taxon>
        <taxon>Archaeosporales</taxon>
        <taxon>Ambisporaceae</taxon>
        <taxon>Ambispora</taxon>
    </lineage>
</organism>
<reference evidence="3" key="1">
    <citation type="submission" date="2021-06" db="EMBL/GenBank/DDBJ databases">
        <authorList>
            <person name="Kallberg Y."/>
            <person name="Tangrot J."/>
            <person name="Rosling A."/>
        </authorList>
    </citation>
    <scope>NUCLEOTIDE SEQUENCE</scope>
    <source>
        <strain evidence="3">MT106</strain>
    </source>
</reference>
<evidence type="ECO:0000259" key="2">
    <source>
        <dbReference type="Pfam" id="PF02752"/>
    </source>
</evidence>
<dbReference type="InterPro" id="IPR011021">
    <property type="entry name" value="Arrestin-like_N"/>
</dbReference>
<feature type="domain" description="Arrestin-like N-terminal" evidence="1">
    <location>
        <begin position="52"/>
        <end position="152"/>
    </location>
</feature>
<dbReference type="Pfam" id="PF02752">
    <property type="entry name" value="Arrestin_C"/>
    <property type="match status" value="1"/>
</dbReference>
<dbReference type="InterPro" id="IPR014756">
    <property type="entry name" value="Ig_E-set"/>
</dbReference>
<proteinExistence type="predicted"/>
<dbReference type="PANTHER" id="PTHR11188">
    <property type="entry name" value="ARRESTIN DOMAIN CONTAINING PROTEIN"/>
    <property type="match status" value="1"/>
</dbReference>
<dbReference type="GO" id="GO:0015031">
    <property type="term" value="P:protein transport"/>
    <property type="evidence" value="ECO:0007669"/>
    <property type="project" value="TreeGrafter"/>
</dbReference>